<evidence type="ECO:0000256" key="1">
    <source>
        <dbReference type="SAM" id="MobiDB-lite"/>
    </source>
</evidence>
<dbReference type="EMBL" id="ASHM01069502">
    <property type="protein sequence ID" value="PNX54894.1"/>
    <property type="molecule type" value="Genomic_DNA"/>
</dbReference>
<comment type="caution">
    <text evidence="2">The sequence shown here is derived from an EMBL/GenBank/DDBJ whole genome shotgun (WGS) entry which is preliminary data.</text>
</comment>
<feature type="region of interest" description="Disordered" evidence="1">
    <location>
        <begin position="81"/>
        <end position="104"/>
    </location>
</feature>
<reference evidence="2 3" key="2">
    <citation type="journal article" date="2017" name="Front. Plant Sci.">
        <title>Gene Classification and Mining of Molecular Markers Useful in Red Clover (Trifolium pratense) Breeding.</title>
        <authorList>
            <person name="Istvanek J."/>
            <person name="Dluhosova J."/>
            <person name="Dluhos P."/>
            <person name="Patkova L."/>
            <person name="Nedelnik J."/>
            <person name="Repkova J."/>
        </authorList>
    </citation>
    <scope>NUCLEOTIDE SEQUENCE [LARGE SCALE GENOMIC DNA]</scope>
    <source>
        <strain evidence="3">cv. Tatra</strain>
        <tissue evidence="2">Young leaves</tissue>
    </source>
</reference>
<name>A0A2K3JLK2_TRIPR</name>
<reference evidence="2 3" key="1">
    <citation type="journal article" date="2014" name="Am. J. Bot.">
        <title>Genome assembly and annotation for red clover (Trifolium pratense; Fabaceae).</title>
        <authorList>
            <person name="Istvanek J."/>
            <person name="Jaros M."/>
            <person name="Krenek A."/>
            <person name="Repkova J."/>
        </authorList>
    </citation>
    <scope>NUCLEOTIDE SEQUENCE [LARGE SCALE GENOMIC DNA]</scope>
    <source>
        <strain evidence="3">cv. Tatra</strain>
        <tissue evidence="2">Young leaves</tissue>
    </source>
</reference>
<dbReference type="AlphaFoldDB" id="A0A2K3JLK2"/>
<protein>
    <submittedName>
        <fullName evidence="2">Uncharacterized protein</fullName>
    </submittedName>
</protein>
<proteinExistence type="predicted"/>
<dbReference type="Proteomes" id="UP000236291">
    <property type="component" value="Unassembled WGS sequence"/>
</dbReference>
<organism evidence="2 3">
    <name type="scientific">Trifolium pratense</name>
    <name type="common">Red clover</name>
    <dbReference type="NCBI Taxonomy" id="57577"/>
    <lineage>
        <taxon>Eukaryota</taxon>
        <taxon>Viridiplantae</taxon>
        <taxon>Streptophyta</taxon>
        <taxon>Embryophyta</taxon>
        <taxon>Tracheophyta</taxon>
        <taxon>Spermatophyta</taxon>
        <taxon>Magnoliopsida</taxon>
        <taxon>eudicotyledons</taxon>
        <taxon>Gunneridae</taxon>
        <taxon>Pentapetalae</taxon>
        <taxon>rosids</taxon>
        <taxon>fabids</taxon>
        <taxon>Fabales</taxon>
        <taxon>Fabaceae</taxon>
        <taxon>Papilionoideae</taxon>
        <taxon>50 kb inversion clade</taxon>
        <taxon>NPAAA clade</taxon>
        <taxon>Hologalegina</taxon>
        <taxon>IRL clade</taxon>
        <taxon>Trifolieae</taxon>
        <taxon>Trifolium</taxon>
    </lineage>
</organism>
<gene>
    <name evidence="2" type="ORF">L195_g048517</name>
</gene>
<accession>A0A2K3JLK2</accession>
<sequence length="104" mass="12109">MFKEPIKVQEKTIQEMQEIAVAITMHRQTKQLTDGRRTQNENLRVALNIPRVFERKLKGTQGLLSKRDNEAYPEFELEDKLKVDRGSDDMDPTVGKRKTYDSAD</sequence>
<evidence type="ECO:0000313" key="3">
    <source>
        <dbReference type="Proteomes" id="UP000236291"/>
    </source>
</evidence>
<evidence type="ECO:0000313" key="2">
    <source>
        <dbReference type="EMBL" id="PNX54894.1"/>
    </source>
</evidence>